<evidence type="ECO:0000256" key="6">
    <source>
        <dbReference type="ARBA" id="ARBA00023146"/>
    </source>
</evidence>
<dbReference type="EC" id="6.1.1.-" evidence="9"/>
<comment type="caution">
    <text evidence="9">The sequence shown here is derived from an EMBL/GenBank/DDBJ whole genome shotgun (WGS) entry which is preliminary data.</text>
</comment>
<organism evidence="9 10">
    <name type="scientific">Alteromonas sediminis</name>
    <dbReference type="NCBI Taxonomy" id="2259342"/>
    <lineage>
        <taxon>Bacteria</taxon>
        <taxon>Pseudomonadati</taxon>
        <taxon>Pseudomonadota</taxon>
        <taxon>Gammaproteobacteria</taxon>
        <taxon>Alteromonadales</taxon>
        <taxon>Alteromonadaceae</taxon>
        <taxon>Alteromonas/Salinimonas group</taxon>
        <taxon>Alteromonas</taxon>
    </lineage>
</organism>
<keyword evidence="5 7" id="KW-0067">ATP-binding</keyword>
<dbReference type="SUPFAM" id="SSF52374">
    <property type="entry name" value="Nucleotidylyl transferase"/>
    <property type="match status" value="1"/>
</dbReference>
<dbReference type="InterPro" id="IPR020058">
    <property type="entry name" value="Glu/Gln-tRNA-synth_Ib_cat-dom"/>
</dbReference>
<gene>
    <name evidence="9" type="ORF">DRW07_18095</name>
</gene>
<dbReference type="GO" id="GO:0006400">
    <property type="term" value="P:tRNA modification"/>
    <property type="evidence" value="ECO:0007669"/>
    <property type="project" value="InterPro"/>
</dbReference>
<dbReference type="PANTHER" id="PTHR43311:SF1">
    <property type="entry name" value="GLUTAMYL-Q TRNA(ASP) SYNTHETASE"/>
    <property type="match status" value="1"/>
</dbReference>
<dbReference type="Pfam" id="PF00749">
    <property type="entry name" value="tRNA-synt_1c"/>
    <property type="match status" value="1"/>
</dbReference>
<dbReference type="GO" id="GO:0008270">
    <property type="term" value="F:zinc ion binding"/>
    <property type="evidence" value="ECO:0007669"/>
    <property type="project" value="InterPro"/>
</dbReference>
<evidence type="ECO:0000313" key="10">
    <source>
        <dbReference type="Proteomes" id="UP000275281"/>
    </source>
</evidence>
<evidence type="ECO:0000256" key="7">
    <source>
        <dbReference type="RuleBase" id="RU363037"/>
    </source>
</evidence>
<dbReference type="InterPro" id="IPR022380">
    <property type="entry name" value="Glu-Q_tRNA(Asp)_Synthase"/>
</dbReference>
<dbReference type="GO" id="GO:0004818">
    <property type="term" value="F:glutamate-tRNA ligase activity"/>
    <property type="evidence" value="ECO:0007669"/>
    <property type="project" value="TreeGrafter"/>
</dbReference>
<dbReference type="InterPro" id="IPR000924">
    <property type="entry name" value="Glu/Gln-tRNA-synth"/>
</dbReference>
<dbReference type="Proteomes" id="UP000275281">
    <property type="component" value="Unassembled WGS sequence"/>
</dbReference>
<dbReference type="GO" id="GO:0005829">
    <property type="term" value="C:cytosol"/>
    <property type="evidence" value="ECO:0007669"/>
    <property type="project" value="TreeGrafter"/>
</dbReference>
<sequence length="281" mass="31443">MEYIGRFAPSPTGPLHFGSLVAALASYLDARAHNGQWLLRMEDVDMPRCQEDAPSLIRDTLHAHGMQWHTETPAQSARQTDYHDCVSRLLSHQMAYFCECTRKQIKAQGGVHNKDCRDLCTGSGAVRLLNDSPVQRFTDRFLGETVISDLHALEDTVLRRRDGLYSYNLAVVVDDIAQNVTHVVRGEDLLDTTSAHLTLYRTLNATPPTYLHIPIVKDTNGNKLSKQNHAPALRTESANQNLREACAFLGLSTTFMKQCTSPGKILDIAVKEWRKKCDLLG</sequence>
<dbReference type="EMBL" id="RPOK01000007">
    <property type="protein sequence ID" value="RPJ64836.1"/>
    <property type="molecule type" value="Genomic_DNA"/>
</dbReference>
<keyword evidence="1 7" id="KW-0436">Ligase</keyword>
<dbReference type="AlphaFoldDB" id="A0A3N5XY82"/>
<dbReference type="PANTHER" id="PTHR43311">
    <property type="entry name" value="GLUTAMATE--TRNA LIGASE"/>
    <property type="match status" value="1"/>
</dbReference>
<dbReference type="Gene3D" id="3.40.50.620">
    <property type="entry name" value="HUPs"/>
    <property type="match status" value="1"/>
</dbReference>
<keyword evidence="4" id="KW-0862">Zinc</keyword>
<evidence type="ECO:0000256" key="3">
    <source>
        <dbReference type="ARBA" id="ARBA00022741"/>
    </source>
</evidence>
<dbReference type="NCBIfam" id="TIGR03838">
    <property type="entry name" value="queuosine_YadB"/>
    <property type="match status" value="1"/>
</dbReference>
<evidence type="ECO:0000256" key="1">
    <source>
        <dbReference type="ARBA" id="ARBA00022598"/>
    </source>
</evidence>
<accession>A0A3N5XY82</accession>
<evidence type="ECO:0000313" key="9">
    <source>
        <dbReference type="EMBL" id="RPJ64836.1"/>
    </source>
</evidence>
<dbReference type="RefSeq" id="WP_124029358.1">
    <property type="nucleotide sequence ID" value="NZ_JBHRSN010000012.1"/>
</dbReference>
<evidence type="ECO:0000259" key="8">
    <source>
        <dbReference type="Pfam" id="PF00749"/>
    </source>
</evidence>
<feature type="domain" description="Glutamyl/glutaminyl-tRNA synthetase class Ib catalytic" evidence="8">
    <location>
        <begin position="6"/>
        <end position="232"/>
    </location>
</feature>
<dbReference type="PRINTS" id="PR00987">
    <property type="entry name" value="TRNASYNTHGLU"/>
</dbReference>
<evidence type="ECO:0000256" key="2">
    <source>
        <dbReference type="ARBA" id="ARBA00022723"/>
    </source>
</evidence>
<evidence type="ECO:0000256" key="4">
    <source>
        <dbReference type="ARBA" id="ARBA00022833"/>
    </source>
</evidence>
<dbReference type="InterPro" id="IPR049940">
    <property type="entry name" value="GluQ/Sye"/>
</dbReference>
<dbReference type="InterPro" id="IPR014729">
    <property type="entry name" value="Rossmann-like_a/b/a_fold"/>
</dbReference>
<keyword evidence="3 7" id="KW-0547">Nucleotide-binding</keyword>
<protein>
    <submittedName>
        <fullName evidence="9">tRNA glutamyl-Q(34) synthetase GluQRS</fullName>
        <ecNumber evidence="9">6.1.1.-</ecNumber>
    </submittedName>
</protein>
<name>A0A3N5XY82_9ALTE</name>
<keyword evidence="10" id="KW-1185">Reference proteome</keyword>
<proteinExistence type="inferred from homology"/>
<dbReference type="NCBIfam" id="NF004314">
    <property type="entry name" value="PRK05710.1-3"/>
    <property type="match status" value="1"/>
</dbReference>
<dbReference type="OrthoDB" id="9807503at2"/>
<evidence type="ECO:0000256" key="5">
    <source>
        <dbReference type="ARBA" id="ARBA00022840"/>
    </source>
</evidence>
<keyword evidence="7" id="KW-0648">Protein biosynthesis</keyword>
<keyword evidence="2" id="KW-0479">Metal-binding</keyword>
<keyword evidence="6 7" id="KW-0030">Aminoacyl-tRNA synthetase</keyword>
<reference evidence="9 10" key="1">
    <citation type="submission" date="2018-11" db="EMBL/GenBank/DDBJ databases">
        <authorList>
            <person name="Ye M.-Q."/>
            <person name="Du Z.-J."/>
        </authorList>
    </citation>
    <scope>NUCLEOTIDE SEQUENCE [LARGE SCALE GENOMIC DNA]</scope>
    <source>
        <strain evidence="9 10">U0105</strain>
    </source>
</reference>
<comment type="similarity">
    <text evidence="7">Belongs to the class-I aminoacyl-tRNA synthetase family.</text>
</comment>
<dbReference type="GO" id="GO:0006424">
    <property type="term" value="P:glutamyl-tRNA aminoacylation"/>
    <property type="evidence" value="ECO:0007669"/>
    <property type="project" value="InterPro"/>
</dbReference>
<dbReference type="GO" id="GO:0005524">
    <property type="term" value="F:ATP binding"/>
    <property type="evidence" value="ECO:0007669"/>
    <property type="project" value="UniProtKB-KW"/>
</dbReference>